<keyword evidence="2" id="KW-0378">Hydrolase</keyword>
<dbReference type="AlphaFoldDB" id="A0A3E2NVP3"/>
<protein>
    <submittedName>
        <fullName evidence="2">MBL fold metallo-hydrolase</fullName>
    </submittedName>
</protein>
<dbReference type="Pfam" id="PF12706">
    <property type="entry name" value="Lactamase_B_2"/>
    <property type="match status" value="1"/>
</dbReference>
<dbReference type="RefSeq" id="WP_117381928.1">
    <property type="nucleotide sequence ID" value="NZ_QWDE01000001.1"/>
</dbReference>
<dbReference type="SMART" id="SM00849">
    <property type="entry name" value="Lactamase_B"/>
    <property type="match status" value="1"/>
</dbReference>
<comment type="caution">
    <text evidence="2">The sequence shown here is derived from an EMBL/GenBank/DDBJ whole genome shotgun (WGS) entry which is preliminary data.</text>
</comment>
<dbReference type="InterPro" id="IPR052533">
    <property type="entry name" value="WalJ/YycJ-like"/>
</dbReference>
<proteinExistence type="predicted"/>
<organism evidence="2 3">
    <name type="scientific">Mucilaginibacter terrenus</name>
    <dbReference type="NCBI Taxonomy" id="2482727"/>
    <lineage>
        <taxon>Bacteria</taxon>
        <taxon>Pseudomonadati</taxon>
        <taxon>Bacteroidota</taxon>
        <taxon>Sphingobacteriia</taxon>
        <taxon>Sphingobacteriales</taxon>
        <taxon>Sphingobacteriaceae</taxon>
        <taxon>Mucilaginibacter</taxon>
    </lineage>
</organism>
<dbReference type="OrthoDB" id="9781189at2"/>
<name>A0A3E2NVP3_9SPHI</name>
<dbReference type="EMBL" id="QWDE01000001">
    <property type="protein sequence ID" value="RFZ85027.1"/>
    <property type="molecule type" value="Genomic_DNA"/>
</dbReference>
<reference evidence="2 3" key="1">
    <citation type="submission" date="2018-08" db="EMBL/GenBank/DDBJ databases">
        <title>Mucilaginibacter terrae sp. nov., isolated from manganese diggings.</title>
        <authorList>
            <person name="Huang Y."/>
            <person name="Zhou Z."/>
        </authorList>
    </citation>
    <scope>NUCLEOTIDE SEQUENCE [LARGE SCALE GENOMIC DNA]</scope>
    <source>
        <strain evidence="2 3">ZH6</strain>
    </source>
</reference>
<dbReference type="InterPro" id="IPR001279">
    <property type="entry name" value="Metallo-B-lactamas"/>
</dbReference>
<dbReference type="PANTHER" id="PTHR47619">
    <property type="entry name" value="METALLO-HYDROLASE YYCJ-RELATED"/>
    <property type="match status" value="1"/>
</dbReference>
<sequence length="275" mass="30573">MPVYIASLNSGSNGNCYYVGNEREAVLVDAGISCRETEKRMLRLGLSMQKVRAIFVSHEHSDHIRGLEVLSKKYNLPVYVTEATSAYCGLIPQGLCIHLNAYSPVKIGDLEITAFPKHHDAIDAHSFMITSGDTRIGVFTDIGAPCEHLIRHFSQCHAAFLEANYDEQLLDQGRYPYFLKRRIRGGKGHLSNSQALQLFIDHRPHYMSHVLLAHLSKDNNDPELALKLFSAHAGNTHVSVASRNVESEVFCIDPTGAATHLDINQVTGQFQFALS</sequence>
<evidence type="ECO:0000259" key="1">
    <source>
        <dbReference type="SMART" id="SM00849"/>
    </source>
</evidence>
<dbReference type="Proteomes" id="UP000260823">
    <property type="component" value="Unassembled WGS sequence"/>
</dbReference>
<evidence type="ECO:0000313" key="3">
    <source>
        <dbReference type="Proteomes" id="UP000260823"/>
    </source>
</evidence>
<dbReference type="GO" id="GO:0016787">
    <property type="term" value="F:hydrolase activity"/>
    <property type="evidence" value="ECO:0007669"/>
    <property type="project" value="UniProtKB-KW"/>
</dbReference>
<dbReference type="SUPFAM" id="SSF56281">
    <property type="entry name" value="Metallo-hydrolase/oxidoreductase"/>
    <property type="match status" value="1"/>
</dbReference>
<gene>
    <name evidence="2" type="ORF">DYU05_05330</name>
</gene>
<evidence type="ECO:0000313" key="2">
    <source>
        <dbReference type="EMBL" id="RFZ85027.1"/>
    </source>
</evidence>
<dbReference type="Gene3D" id="3.60.15.10">
    <property type="entry name" value="Ribonuclease Z/Hydroxyacylglutathione hydrolase-like"/>
    <property type="match status" value="1"/>
</dbReference>
<keyword evidence="3" id="KW-1185">Reference proteome</keyword>
<accession>A0A3E2NVP3</accession>
<dbReference type="InterPro" id="IPR036866">
    <property type="entry name" value="RibonucZ/Hydroxyglut_hydro"/>
</dbReference>
<feature type="domain" description="Metallo-beta-lactamase" evidence="1">
    <location>
        <begin position="13"/>
        <end position="180"/>
    </location>
</feature>
<dbReference type="PANTHER" id="PTHR47619:SF1">
    <property type="entry name" value="EXODEOXYRIBONUCLEASE WALJ"/>
    <property type="match status" value="1"/>
</dbReference>